<dbReference type="InterPro" id="IPR000914">
    <property type="entry name" value="SBP_5_dom"/>
</dbReference>
<reference evidence="5 6" key="1">
    <citation type="submission" date="2015-10" db="EMBL/GenBank/DDBJ databases">
        <title>Transcriptomic analysis of a linuron degrading triple-species bacterial consortium.</title>
        <authorList>
            <person name="Albers P."/>
        </authorList>
    </citation>
    <scope>NUCLEOTIDE SEQUENCE [LARGE SCALE GENOMIC DNA]</scope>
    <source>
        <strain evidence="5 6">WDL6</strain>
    </source>
</reference>
<dbReference type="CDD" id="cd08497">
    <property type="entry name" value="MbnE-like"/>
    <property type="match status" value="1"/>
</dbReference>
<dbReference type="GO" id="GO:0042884">
    <property type="term" value="P:microcin transport"/>
    <property type="evidence" value="ECO:0007669"/>
    <property type="project" value="TreeGrafter"/>
</dbReference>
<dbReference type="GO" id="GO:0030288">
    <property type="term" value="C:outer membrane-bounded periplasmic space"/>
    <property type="evidence" value="ECO:0007669"/>
    <property type="project" value="TreeGrafter"/>
</dbReference>
<name>A0A125NUJ8_HYPSL</name>
<dbReference type="PATRIC" id="fig|121290.4.peg.2472"/>
<keyword evidence="3" id="KW-0732">Signal</keyword>
<dbReference type="InterPro" id="IPR030678">
    <property type="entry name" value="Peptide/Ni-bd"/>
</dbReference>
<dbReference type="InterPro" id="IPR039424">
    <property type="entry name" value="SBP_5"/>
</dbReference>
<dbReference type="GO" id="GO:1904680">
    <property type="term" value="F:peptide transmembrane transporter activity"/>
    <property type="evidence" value="ECO:0007669"/>
    <property type="project" value="TreeGrafter"/>
</dbReference>
<dbReference type="AlphaFoldDB" id="A0A125NUJ8"/>
<comment type="similarity">
    <text evidence="2">Belongs to the bacterial solute-binding protein 5 family.</text>
</comment>
<dbReference type="GO" id="GO:0043190">
    <property type="term" value="C:ATP-binding cassette (ABC) transporter complex"/>
    <property type="evidence" value="ECO:0007669"/>
    <property type="project" value="InterPro"/>
</dbReference>
<comment type="subcellular location">
    <subcellularLocation>
        <location evidence="1">Periplasm</location>
    </subcellularLocation>
</comment>
<dbReference type="RefSeq" id="WP_245281919.1">
    <property type="nucleotide sequence ID" value="NZ_LMTR01000071.1"/>
</dbReference>
<dbReference type="Pfam" id="PF00496">
    <property type="entry name" value="SBP_bac_5"/>
    <property type="match status" value="1"/>
</dbReference>
<feature type="domain" description="Solute-binding protein family 5" evidence="4">
    <location>
        <begin position="140"/>
        <end position="549"/>
    </location>
</feature>
<evidence type="ECO:0000256" key="2">
    <source>
        <dbReference type="ARBA" id="ARBA00005695"/>
    </source>
</evidence>
<evidence type="ECO:0000259" key="4">
    <source>
        <dbReference type="Pfam" id="PF00496"/>
    </source>
</evidence>
<sequence length="638" mass="71564">MPQHLTAIAAKYGNQVMLRQPVHMLGLPAIAARLACAALFFLLTFAPTASAQGSEADPSETAPKAVHGIALHGEPKQPAGFSHFSYVEPDAPKGGRLVLGAYGSFDSLNPLIVRGVPAVGIRDFTIESLMARGLDEPFTLYGLIAETVEMPEDRSSITFHLNPKARFSDGTPITADDIIFSYEILMEKGRPNYRTYFEKVTKAERLGDHGVRFTFDDSGDREIPFILGLMPVLPKHAIDRATFDHTSLTPPIGSGPYRIGRVDPGRALTYVRDPNYWGRDLPVNRGRFNFDEIRFDYFRDGSVLFDAFKSGQTDRWPEDDPRRWANGYEFPAARDGRVIKGRFEIGLPAGMTALVFNTRRPVFADPRVREALILLFDFEWINRTLYSGLYSRTQSYFERSTLASTGVPADARERELLARYPDAVKPEIMAGTYRFPTTDGSGRSRDNQERAFHLLQQAGYELRGGKLVHAKTGRQLSFEILAASTTQEGLLLSFVRDVERLGIDARVRVVDSAQYQQRLTNYDYDMMQNTWISSLSPGNEQLFRWSANAAKTPGTFNFAGVENEAVDAMIGAMLAAKDEHNFVSAVRALDRVLLSGDYVIPLFYIPKQWVAYWTRLKHPEKTPLFGSNVDTWWTADKP</sequence>
<accession>A0A125NUJ8</accession>
<dbReference type="GO" id="GO:0015833">
    <property type="term" value="P:peptide transport"/>
    <property type="evidence" value="ECO:0007669"/>
    <property type="project" value="TreeGrafter"/>
</dbReference>
<proteinExistence type="inferred from homology"/>
<evidence type="ECO:0000313" key="6">
    <source>
        <dbReference type="Proteomes" id="UP000059074"/>
    </source>
</evidence>
<evidence type="ECO:0000313" key="5">
    <source>
        <dbReference type="EMBL" id="KWT66869.1"/>
    </source>
</evidence>
<dbReference type="Proteomes" id="UP000059074">
    <property type="component" value="Unassembled WGS sequence"/>
</dbReference>
<dbReference type="EMBL" id="LMTR01000071">
    <property type="protein sequence ID" value="KWT66869.1"/>
    <property type="molecule type" value="Genomic_DNA"/>
</dbReference>
<evidence type="ECO:0000256" key="3">
    <source>
        <dbReference type="ARBA" id="ARBA00022729"/>
    </source>
</evidence>
<organism evidence="5 6">
    <name type="scientific">Hyphomicrobium sulfonivorans</name>
    <dbReference type="NCBI Taxonomy" id="121290"/>
    <lineage>
        <taxon>Bacteria</taxon>
        <taxon>Pseudomonadati</taxon>
        <taxon>Pseudomonadota</taxon>
        <taxon>Alphaproteobacteria</taxon>
        <taxon>Hyphomicrobiales</taxon>
        <taxon>Hyphomicrobiaceae</taxon>
        <taxon>Hyphomicrobium</taxon>
    </lineage>
</organism>
<evidence type="ECO:0000256" key="1">
    <source>
        <dbReference type="ARBA" id="ARBA00004418"/>
    </source>
</evidence>
<dbReference type="SUPFAM" id="SSF53850">
    <property type="entry name" value="Periplasmic binding protein-like II"/>
    <property type="match status" value="1"/>
</dbReference>
<dbReference type="PIRSF" id="PIRSF002741">
    <property type="entry name" value="MppA"/>
    <property type="match status" value="1"/>
</dbReference>
<protein>
    <submittedName>
        <fullName evidence="5">ABC transporter, periplasmic substrate-binding protein</fullName>
    </submittedName>
</protein>
<keyword evidence="6" id="KW-1185">Reference proteome</keyword>
<dbReference type="STRING" id="121290.APY04_2276"/>
<dbReference type="Gene3D" id="3.40.190.10">
    <property type="entry name" value="Periplasmic binding protein-like II"/>
    <property type="match status" value="1"/>
</dbReference>
<dbReference type="Gene3D" id="3.10.105.10">
    <property type="entry name" value="Dipeptide-binding Protein, Domain 3"/>
    <property type="match status" value="1"/>
</dbReference>
<dbReference type="PANTHER" id="PTHR30290">
    <property type="entry name" value="PERIPLASMIC BINDING COMPONENT OF ABC TRANSPORTER"/>
    <property type="match status" value="1"/>
</dbReference>
<comment type="caution">
    <text evidence="5">The sequence shown here is derived from an EMBL/GenBank/DDBJ whole genome shotgun (WGS) entry which is preliminary data.</text>
</comment>
<dbReference type="PANTHER" id="PTHR30290:SF64">
    <property type="entry name" value="ABC TRANSPORTER PERIPLASMIC BINDING PROTEIN"/>
    <property type="match status" value="1"/>
</dbReference>
<gene>
    <name evidence="5" type="ORF">APY04_2276</name>
</gene>